<name>A0A0V0R2H3_PSEPJ</name>
<dbReference type="OrthoDB" id="5950457at2759"/>
<dbReference type="InParanoid" id="A0A0V0R2H3"/>
<dbReference type="Proteomes" id="UP000054937">
    <property type="component" value="Unassembled WGS sequence"/>
</dbReference>
<dbReference type="GO" id="GO:0031640">
    <property type="term" value="P:killing of cells of another organism"/>
    <property type="evidence" value="ECO:0007669"/>
    <property type="project" value="UniProtKB-KW"/>
</dbReference>
<keyword evidence="6" id="KW-1015">Disulfide bond</keyword>
<keyword evidence="4" id="KW-0204">Cytolysis</keyword>
<evidence type="ECO:0000256" key="3">
    <source>
        <dbReference type="ARBA" id="ARBA00022525"/>
    </source>
</evidence>
<dbReference type="PROSITE" id="PS00279">
    <property type="entry name" value="MACPF_1"/>
    <property type="match status" value="1"/>
</dbReference>
<feature type="domain" description="MACPF" evidence="7">
    <location>
        <begin position="1"/>
        <end position="305"/>
    </location>
</feature>
<gene>
    <name evidence="8" type="ORF">PPERSA_08000</name>
</gene>
<dbReference type="Pfam" id="PF01823">
    <property type="entry name" value="MACPF"/>
    <property type="match status" value="1"/>
</dbReference>
<evidence type="ECO:0000256" key="1">
    <source>
        <dbReference type="ARBA" id="ARBA00004370"/>
    </source>
</evidence>
<dbReference type="PANTHER" id="PTHR45742:SF8">
    <property type="entry name" value="FLOCCULATION PROTEIN FLO11"/>
    <property type="match status" value="1"/>
</dbReference>
<keyword evidence="3" id="KW-0964">Secreted</keyword>
<proteinExistence type="predicted"/>
<dbReference type="InterPro" id="IPR020864">
    <property type="entry name" value="MACPF"/>
</dbReference>
<dbReference type="SMART" id="SM00457">
    <property type="entry name" value="MACPF"/>
    <property type="match status" value="1"/>
</dbReference>
<keyword evidence="5" id="KW-0472">Membrane</keyword>
<reference evidence="8 9" key="1">
    <citation type="journal article" date="2015" name="Sci. Rep.">
        <title>Genome of the facultative scuticociliatosis pathogen Pseudocohnilembus persalinus provides insight into its virulence through horizontal gene transfer.</title>
        <authorList>
            <person name="Xiong J."/>
            <person name="Wang G."/>
            <person name="Cheng J."/>
            <person name="Tian M."/>
            <person name="Pan X."/>
            <person name="Warren A."/>
            <person name="Jiang C."/>
            <person name="Yuan D."/>
            <person name="Miao W."/>
        </authorList>
    </citation>
    <scope>NUCLEOTIDE SEQUENCE [LARGE SCALE GENOMIC DNA]</scope>
    <source>
        <strain evidence="8">36N120E</strain>
    </source>
</reference>
<sequence>MSDQIGITMDLLKLEYKQNIFDFTCSKTTYTLDGNNRLADGISYKPLLLMDQQNKTFMAQNQQEFEEIKIQTTRTIIENKEYMEELKKVVGAQNEKILAIEKKINYDNIVYQKLTTTYTQSQAFISDYNQLKLNDTIKEVINQLPTQYDEDVYRQFLLDYGTHFIYSVNIGGLIDQIGYTNRSYSQYHSLDEIGTNFLKNFVQEEKQKGLSINHIPTQLLEQYPSQDYLDNTEMGFFHVKGGDREDLSNWVASLIEDPVVTWKSIINITQIMTQHFFPNKPNIGTVQGNTVKALKAYLIDSQGCTNKEAINYNKKALVTDHSCYFSVFDGSYQTASNTAQCTSSFRDQYELLNQATNNTSCKSGSLPKKVATYIYDNCEMDQYFCIRNDQYSIASPDLHQSLQICENITTTEIFYNQNSHQYNCNSNLDKQTEMYFAKKLEKTRQIDICYQSFCYQEDSKGVQGFVRRYQGECHGFSQDALQDNIFSYCQNGCLIQYGKVKIANDCDVEQFICIDQERDLTCVNN</sequence>
<comment type="subcellular location">
    <subcellularLocation>
        <location evidence="1">Membrane</location>
    </subcellularLocation>
    <subcellularLocation>
        <location evidence="2">Secreted</location>
    </subcellularLocation>
</comment>
<evidence type="ECO:0000256" key="6">
    <source>
        <dbReference type="ARBA" id="ARBA00023157"/>
    </source>
</evidence>
<evidence type="ECO:0000256" key="2">
    <source>
        <dbReference type="ARBA" id="ARBA00004613"/>
    </source>
</evidence>
<protein>
    <recommendedName>
        <fullName evidence="7">MACPF domain-containing protein</fullName>
    </recommendedName>
</protein>
<accession>A0A0V0R2H3</accession>
<evidence type="ECO:0000259" key="7">
    <source>
        <dbReference type="PROSITE" id="PS51412"/>
    </source>
</evidence>
<evidence type="ECO:0000313" key="8">
    <source>
        <dbReference type="EMBL" id="KRX08689.1"/>
    </source>
</evidence>
<dbReference type="GO" id="GO:0016020">
    <property type="term" value="C:membrane"/>
    <property type="evidence" value="ECO:0007669"/>
    <property type="project" value="UniProtKB-SubCell"/>
</dbReference>
<dbReference type="AlphaFoldDB" id="A0A0V0R2H3"/>
<dbReference type="PROSITE" id="PS51412">
    <property type="entry name" value="MACPF_2"/>
    <property type="match status" value="1"/>
</dbReference>
<dbReference type="PANTHER" id="PTHR45742">
    <property type="entry name" value="COMPLEMENT COMPONENT C6"/>
    <property type="match status" value="1"/>
</dbReference>
<evidence type="ECO:0000256" key="4">
    <source>
        <dbReference type="ARBA" id="ARBA00022852"/>
    </source>
</evidence>
<dbReference type="InterPro" id="IPR020863">
    <property type="entry name" value="MACPF_CS"/>
</dbReference>
<evidence type="ECO:0000256" key="5">
    <source>
        <dbReference type="ARBA" id="ARBA00023136"/>
    </source>
</evidence>
<evidence type="ECO:0000313" key="9">
    <source>
        <dbReference type="Proteomes" id="UP000054937"/>
    </source>
</evidence>
<keyword evidence="9" id="KW-1185">Reference proteome</keyword>
<organism evidence="8 9">
    <name type="scientific">Pseudocohnilembus persalinus</name>
    <name type="common">Ciliate</name>
    <dbReference type="NCBI Taxonomy" id="266149"/>
    <lineage>
        <taxon>Eukaryota</taxon>
        <taxon>Sar</taxon>
        <taxon>Alveolata</taxon>
        <taxon>Ciliophora</taxon>
        <taxon>Intramacronucleata</taxon>
        <taxon>Oligohymenophorea</taxon>
        <taxon>Scuticociliatia</taxon>
        <taxon>Philasterida</taxon>
        <taxon>Pseudocohnilembidae</taxon>
        <taxon>Pseudocohnilembus</taxon>
    </lineage>
</organism>
<dbReference type="EMBL" id="LDAU01000058">
    <property type="protein sequence ID" value="KRX08689.1"/>
    <property type="molecule type" value="Genomic_DNA"/>
</dbReference>
<dbReference type="GO" id="GO:0005576">
    <property type="term" value="C:extracellular region"/>
    <property type="evidence" value="ECO:0007669"/>
    <property type="project" value="UniProtKB-SubCell"/>
</dbReference>
<comment type="caution">
    <text evidence="8">The sequence shown here is derived from an EMBL/GenBank/DDBJ whole genome shotgun (WGS) entry which is preliminary data.</text>
</comment>